<proteinExistence type="predicted"/>
<keyword evidence="1" id="KW-0812">Transmembrane</keyword>
<sequence length="227" mass="24702">MTVGADQIAGAPATQGATGDWEAVHASSQIQFTPLPEVAPEIPRIPEWLQALGRLLEAIFAPIGRLLGMSWPVFQWVLLGLAALLVLYAAWRLLRPVWDRRWRAGRAGEEEPASAPSQAEAEALLADADRLAAEGRFDEATHLLLRRSVRQIADQRPDWLHPASTAREIAALSALPTAGRVAFTVIAERVERCRYALRALDAEDWSAARAAYAQFAAVRLRGGEGAA</sequence>
<dbReference type="EMBL" id="JALHLF010000041">
    <property type="protein sequence ID" value="MCJ2183306.1"/>
    <property type="molecule type" value="Genomic_DNA"/>
</dbReference>
<evidence type="ECO:0008006" key="4">
    <source>
        <dbReference type="Google" id="ProtNLM"/>
    </source>
</evidence>
<reference evidence="2" key="1">
    <citation type="submission" date="2022-03" db="EMBL/GenBank/DDBJ databases">
        <title>Identification of a novel bacterium isolated from mangrove sediments.</title>
        <authorList>
            <person name="Pan X."/>
        </authorList>
    </citation>
    <scope>NUCLEOTIDE SEQUENCE</scope>
    <source>
        <strain evidence="2">B1949</strain>
    </source>
</reference>
<keyword evidence="1" id="KW-0472">Membrane</keyword>
<evidence type="ECO:0000313" key="3">
    <source>
        <dbReference type="Proteomes" id="UP001162881"/>
    </source>
</evidence>
<evidence type="ECO:0000313" key="2">
    <source>
        <dbReference type="EMBL" id="MCJ2183306.1"/>
    </source>
</evidence>
<keyword evidence="3" id="KW-1185">Reference proteome</keyword>
<dbReference type="Proteomes" id="UP001162881">
    <property type="component" value="Unassembled WGS sequence"/>
</dbReference>
<feature type="transmembrane region" description="Helical" evidence="1">
    <location>
        <begin position="73"/>
        <end position="94"/>
    </location>
</feature>
<dbReference type="RefSeq" id="WP_244020973.1">
    <property type="nucleotide sequence ID" value="NZ_JALHLF010000041.1"/>
</dbReference>
<accession>A0ABT0BE07</accession>
<name>A0ABT0BE07_9SPHN</name>
<keyword evidence="1" id="KW-1133">Transmembrane helix</keyword>
<comment type="caution">
    <text evidence="2">The sequence shown here is derived from an EMBL/GenBank/DDBJ whole genome shotgun (WGS) entry which is preliminary data.</text>
</comment>
<protein>
    <recommendedName>
        <fullName evidence="4">DUF4129 domain-containing protein</fullName>
    </recommendedName>
</protein>
<evidence type="ECO:0000256" key="1">
    <source>
        <dbReference type="SAM" id="Phobius"/>
    </source>
</evidence>
<gene>
    <name evidence="2" type="ORF">MTR62_11475</name>
</gene>
<organism evidence="2 3">
    <name type="scientific">Novosphingobium organovorum</name>
    <dbReference type="NCBI Taxonomy" id="2930092"/>
    <lineage>
        <taxon>Bacteria</taxon>
        <taxon>Pseudomonadati</taxon>
        <taxon>Pseudomonadota</taxon>
        <taxon>Alphaproteobacteria</taxon>
        <taxon>Sphingomonadales</taxon>
        <taxon>Sphingomonadaceae</taxon>
        <taxon>Novosphingobium</taxon>
    </lineage>
</organism>